<comment type="caution">
    <text evidence="3">The sequence shown here is derived from an EMBL/GenBank/DDBJ whole genome shotgun (WGS) entry which is preliminary data.</text>
</comment>
<gene>
    <name evidence="3" type="ORF">K8I29_03735</name>
</gene>
<dbReference type="InterPro" id="IPR036873">
    <property type="entry name" value="Rhodanese-like_dom_sf"/>
</dbReference>
<feature type="signal peptide" evidence="1">
    <location>
        <begin position="1"/>
        <end position="23"/>
    </location>
</feature>
<feature type="chain" id="PRO_5037278798" evidence="1">
    <location>
        <begin position="24"/>
        <end position="165"/>
    </location>
</feature>
<evidence type="ECO:0000256" key="1">
    <source>
        <dbReference type="SAM" id="SignalP"/>
    </source>
</evidence>
<sequence>MNRTRIAIVAVMLIVFSVPPVFAEDDPAKRMSDILMAAKENGNYQVSADEVNMWIRTKADDFIVLDVRPNPEEYKAGHIPGSVHIPFYAVLLPENMKKLPKDKKIILVCGTGQLENMPVVPLRMLGYDAYTMTFGYAAWIKGFIGGQAMKSIVGKAASRNYPVER</sequence>
<dbReference type="EMBL" id="JAIOIV010000028">
    <property type="protein sequence ID" value="MBZ0155310.1"/>
    <property type="molecule type" value="Genomic_DNA"/>
</dbReference>
<dbReference type="AlphaFoldDB" id="A0A953M0K4"/>
<evidence type="ECO:0000313" key="4">
    <source>
        <dbReference type="Proteomes" id="UP000705867"/>
    </source>
</evidence>
<keyword evidence="1" id="KW-0732">Signal</keyword>
<reference evidence="3" key="1">
    <citation type="journal article" date="2021" name="bioRxiv">
        <title>Unraveling nitrogen, sulfur and carbon metabolic pathways and microbial community transcriptional responses to substrate deprivation and toxicity stresses in a bioreactor mimicking anoxic brackish coastal sediment conditions.</title>
        <authorList>
            <person name="Martins P.D."/>
            <person name="Echeveste M.J."/>
            <person name="Arshad A."/>
            <person name="Kurth J."/>
            <person name="Ouboter H."/>
            <person name="Jetten M.S.M."/>
            <person name="Welte C.U."/>
        </authorList>
    </citation>
    <scope>NUCLEOTIDE SEQUENCE</scope>
    <source>
        <strain evidence="3">MAG_39</strain>
    </source>
</reference>
<dbReference type="PANTHER" id="PTHR43031">
    <property type="entry name" value="FAD-DEPENDENT OXIDOREDUCTASE"/>
    <property type="match status" value="1"/>
</dbReference>
<dbReference type="Proteomes" id="UP000705867">
    <property type="component" value="Unassembled WGS sequence"/>
</dbReference>
<protein>
    <submittedName>
        <fullName evidence="3">Rhodanese-like domain-containing protein</fullName>
    </submittedName>
</protein>
<name>A0A953M0K4_9BACT</name>
<evidence type="ECO:0000313" key="3">
    <source>
        <dbReference type="EMBL" id="MBZ0155310.1"/>
    </source>
</evidence>
<accession>A0A953M0K4</accession>
<dbReference type="Pfam" id="PF00581">
    <property type="entry name" value="Rhodanese"/>
    <property type="match status" value="1"/>
</dbReference>
<dbReference type="PROSITE" id="PS50206">
    <property type="entry name" value="RHODANESE_3"/>
    <property type="match status" value="1"/>
</dbReference>
<feature type="domain" description="Rhodanese" evidence="2">
    <location>
        <begin position="58"/>
        <end position="141"/>
    </location>
</feature>
<dbReference type="PANTHER" id="PTHR43031:SF1">
    <property type="entry name" value="PYRIDINE NUCLEOTIDE-DISULPHIDE OXIDOREDUCTASE"/>
    <property type="match status" value="1"/>
</dbReference>
<dbReference type="InterPro" id="IPR001763">
    <property type="entry name" value="Rhodanese-like_dom"/>
</dbReference>
<evidence type="ECO:0000259" key="2">
    <source>
        <dbReference type="PROSITE" id="PS50206"/>
    </source>
</evidence>
<dbReference type="CDD" id="cd00158">
    <property type="entry name" value="RHOD"/>
    <property type="match status" value="1"/>
</dbReference>
<proteinExistence type="predicted"/>
<organism evidence="3 4">
    <name type="scientific">Candidatus Nitrobium versatile</name>
    <dbReference type="NCBI Taxonomy" id="2884831"/>
    <lineage>
        <taxon>Bacteria</taxon>
        <taxon>Pseudomonadati</taxon>
        <taxon>Nitrospirota</taxon>
        <taxon>Nitrospiria</taxon>
        <taxon>Nitrospirales</taxon>
        <taxon>Nitrospiraceae</taxon>
        <taxon>Candidatus Nitrobium</taxon>
    </lineage>
</organism>
<dbReference type="SUPFAM" id="SSF52821">
    <property type="entry name" value="Rhodanese/Cell cycle control phosphatase"/>
    <property type="match status" value="1"/>
</dbReference>
<dbReference type="InterPro" id="IPR050229">
    <property type="entry name" value="GlpE_sulfurtransferase"/>
</dbReference>
<reference evidence="3" key="2">
    <citation type="submission" date="2021-08" db="EMBL/GenBank/DDBJ databases">
        <authorList>
            <person name="Dalcin Martins P."/>
        </authorList>
    </citation>
    <scope>NUCLEOTIDE SEQUENCE</scope>
    <source>
        <strain evidence="3">MAG_39</strain>
    </source>
</reference>
<dbReference type="SMART" id="SM00450">
    <property type="entry name" value="RHOD"/>
    <property type="match status" value="1"/>
</dbReference>
<dbReference type="Gene3D" id="3.40.250.10">
    <property type="entry name" value="Rhodanese-like domain"/>
    <property type="match status" value="1"/>
</dbReference>